<feature type="compositionally biased region" description="Basic and acidic residues" evidence="1">
    <location>
        <begin position="49"/>
        <end position="58"/>
    </location>
</feature>
<evidence type="ECO:0000256" key="1">
    <source>
        <dbReference type="SAM" id="MobiDB-lite"/>
    </source>
</evidence>
<reference evidence="2 3" key="1">
    <citation type="submission" date="2024-04" db="EMBL/GenBank/DDBJ databases">
        <authorList>
            <consortium name="Molecular Ecology Group"/>
        </authorList>
    </citation>
    <scope>NUCLEOTIDE SEQUENCE [LARGE SCALE GENOMIC DNA]</scope>
</reference>
<dbReference type="AlphaFoldDB" id="A0AAV2N2Z2"/>
<organism evidence="2 3">
    <name type="scientific">Lasius platythorax</name>
    <dbReference type="NCBI Taxonomy" id="488582"/>
    <lineage>
        <taxon>Eukaryota</taxon>
        <taxon>Metazoa</taxon>
        <taxon>Ecdysozoa</taxon>
        <taxon>Arthropoda</taxon>
        <taxon>Hexapoda</taxon>
        <taxon>Insecta</taxon>
        <taxon>Pterygota</taxon>
        <taxon>Neoptera</taxon>
        <taxon>Endopterygota</taxon>
        <taxon>Hymenoptera</taxon>
        <taxon>Apocrita</taxon>
        <taxon>Aculeata</taxon>
        <taxon>Formicoidea</taxon>
        <taxon>Formicidae</taxon>
        <taxon>Formicinae</taxon>
        <taxon>Lasius</taxon>
        <taxon>Lasius</taxon>
    </lineage>
</organism>
<accession>A0AAV2N2Z2</accession>
<protein>
    <submittedName>
        <fullName evidence="2">Uncharacterized protein</fullName>
    </submittedName>
</protein>
<feature type="region of interest" description="Disordered" evidence="1">
    <location>
        <begin position="1"/>
        <end position="62"/>
    </location>
</feature>
<feature type="compositionally biased region" description="Basic and acidic residues" evidence="1">
    <location>
        <begin position="18"/>
        <end position="34"/>
    </location>
</feature>
<proteinExistence type="predicted"/>
<dbReference type="Proteomes" id="UP001497644">
    <property type="component" value="Chromosome 1"/>
</dbReference>
<evidence type="ECO:0000313" key="2">
    <source>
        <dbReference type="EMBL" id="CAL1674112.1"/>
    </source>
</evidence>
<evidence type="ECO:0000313" key="3">
    <source>
        <dbReference type="Proteomes" id="UP001497644"/>
    </source>
</evidence>
<keyword evidence="3" id="KW-1185">Reference proteome</keyword>
<sequence>MVNGRHGRTGPISHAGRTHPENSGREIGGREKGGRRVSALRLPPPRPLPDPRGEHFPACERNGGNVVTIFSSRERLIESRILG</sequence>
<dbReference type="EMBL" id="OZ034824">
    <property type="protein sequence ID" value="CAL1674112.1"/>
    <property type="molecule type" value="Genomic_DNA"/>
</dbReference>
<gene>
    <name evidence="2" type="ORF">LPLAT_LOCUS866</name>
</gene>
<name>A0AAV2N2Z2_9HYME</name>